<keyword evidence="7" id="KW-0132">Cell division</keyword>
<dbReference type="PROSITE" id="PS00105">
    <property type="entry name" value="AA_TRANSFER_CLASS_1"/>
    <property type="match status" value="1"/>
</dbReference>
<dbReference type="InterPro" id="IPR012338">
    <property type="entry name" value="Beta-lactam/transpept-like"/>
</dbReference>
<dbReference type="Pfam" id="PF00905">
    <property type="entry name" value="Transpeptidase"/>
    <property type="match status" value="1"/>
</dbReference>
<dbReference type="GO" id="GO:0008658">
    <property type="term" value="F:penicillin binding"/>
    <property type="evidence" value="ECO:0007669"/>
    <property type="project" value="InterPro"/>
</dbReference>
<dbReference type="AlphaFoldDB" id="A0A430FS56"/>
<dbReference type="PANTHER" id="PTHR30627">
    <property type="entry name" value="PEPTIDOGLYCAN D,D-TRANSPEPTIDASE"/>
    <property type="match status" value="1"/>
</dbReference>
<dbReference type="SUPFAM" id="SSF56519">
    <property type="entry name" value="Penicillin binding protein dimerisation domain"/>
    <property type="match status" value="1"/>
</dbReference>
<dbReference type="GO" id="GO:0071555">
    <property type="term" value="P:cell wall organization"/>
    <property type="evidence" value="ECO:0007669"/>
    <property type="project" value="TreeGrafter"/>
</dbReference>
<dbReference type="Gene3D" id="3.90.1310.10">
    <property type="entry name" value="Penicillin-binding protein 2a (Domain 2)"/>
    <property type="match status" value="1"/>
</dbReference>
<dbReference type="OrthoDB" id="9789078at2"/>
<dbReference type="Proteomes" id="UP000287609">
    <property type="component" value="Unassembled WGS sequence"/>
</dbReference>
<dbReference type="GO" id="GO:0051301">
    <property type="term" value="P:cell division"/>
    <property type="evidence" value="ECO:0007669"/>
    <property type="project" value="UniProtKB-KW"/>
</dbReference>
<dbReference type="InterPro" id="IPR050515">
    <property type="entry name" value="Beta-lactam/transpept"/>
</dbReference>
<dbReference type="GO" id="GO:0005886">
    <property type="term" value="C:plasma membrane"/>
    <property type="evidence" value="ECO:0007669"/>
    <property type="project" value="TreeGrafter"/>
</dbReference>
<dbReference type="GO" id="GO:0003824">
    <property type="term" value="F:catalytic activity"/>
    <property type="evidence" value="ECO:0007669"/>
    <property type="project" value="InterPro"/>
</dbReference>
<dbReference type="Gene3D" id="3.40.710.10">
    <property type="entry name" value="DD-peptidase/beta-lactamase superfamily"/>
    <property type="match status" value="1"/>
</dbReference>
<comment type="caution">
    <text evidence="7">The sequence shown here is derived from an EMBL/GenBank/DDBJ whole genome shotgun (WGS) entry which is preliminary data.</text>
</comment>
<feature type="domain" description="Penicillin-binding protein dimerisation" evidence="6">
    <location>
        <begin position="70"/>
        <end position="240"/>
    </location>
</feature>
<name>A0A430FS56_9BIFI</name>
<proteinExistence type="inferred from homology"/>
<feature type="transmembrane region" description="Helical" evidence="4">
    <location>
        <begin position="26"/>
        <end position="45"/>
    </location>
</feature>
<evidence type="ECO:0000259" key="5">
    <source>
        <dbReference type="Pfam" id="PF00905"/>
    </source>
</evidence>
<evidence type="ECO:0000313" key="8">
    <source>
        <dbReference type="Proteomes" id="UP000287609"/>
    </source>
</evidence>
<dbReference type="InterPro" id="IPR005311">
    <property type="entry name" value="PBP_dimer"/>
</dbReference>
<reference evidence="7 8" key="1">
    <citation type="submission" date="2018-09" db="EMBL/GenBank/DDBJ databases">
        <title>Characterization of the phylogenetic diversity of five novel species belonging to the genus Bifidobacterium.</title>
        <authorList>
            <person name="Lugli G.A."/>
            <person name="Duranti S."/>
            <person name="Milani C."/>
        </authorList>
    </citation>
    <scope>NUCLEOTIDE SEQUENCE [LARGE SCALE GENOMIC DNA]</scope>
    <source>
        <strain evidence="7 8">2036B</strain>
    </source>
</reference>
<dbReference type="InterPro" id="IPR004838">
    <property type="entry name" value="NHTrfase_class1_PyrdxlP-BS"/>
</dbReference>
<evidence type="ECO:0000313" key="7">
    <source>
        <dbReference type="EMBL" id="RSX55695.1"/>
    </source>
</evidence>
<keyword evidence="4" id="KW-0812">Transmembrane</keyword>
<dbReference type="SUPFAM" id="SSF56601">
    <property type="entry name" value="beta-lactamase/transpeptidase-like"/>
    <property type="match status" value="1"/>
</dbReference>
<comment type="similarity">
    <text evidence="2">Belongs to the transpeptidase family.</text>
</comment>
<organism evidence="7 8">
    <name type="scientific">Bifidobacterium dolichotidis</name>
    <dbReference type="NCBI Taxonomy" id="2306976"/>
    <lineage>
        <taxon>Bacteria</taxon>
        <taxon>Bacillati</taxon>
        <taxon>Actinomycetota</taxon>
        <taxon>Actinomycetes</taxon>
        <taxon>Bifidobacteriales</taxon>
        <taxon>Bifidobacteriaceae</taxon>
        <taxon>Bifidobacterium</taxon>
    </lineage>
</organism>
<dbReference type="Pfam" id="PF03717">
    <property type="entry name" value="PBP_dimer"/>
    <property type="match status" value="1"/>
</dbReference>
<accession>A0A430FS56</accession>
<dbReference type="InterPro" id="IPR001460">
    <property type="entry name" value="PCN-bd_Tpept"/>
</dbReference>
<feature type="domain" description="Penicillin-binding protein transpeptidase" evidence="5">
    <location>
        <begin position="284"/>
        <end position="583"/>
    </location>
</feature>
<dbReference type="EMBL" id="QXGM01000001">
    <property type="protein sequence ID" value="RSX55695.1"/>
    <property type="molecule type" value="Genomic_DNA"/>
</dbReference>
<evidence type="ECO:0000256" key="2">
    <source>
        <dbReference type="ARBA" id="ARBA00007171"/>
    </source>
</evidence>
<protein>
    <submittedName>
        <fullName evidence="7">Cell division protein</fullName>
    </submittedName>
</protein>
<keyword evidence="7" id="KW-0131">Cell cycle</keyword>
<gene>
    <name evidence="7" type="ORF">D2E26_0258</name>
</gene>
<evidence type="ECO:0000256" key="1">
    <source>
        <dbReference type="ARBA" id="ARBA00004370"/>
    </source>
</evidence>
<dbReference type="Gene3D" id="3.30.450.330">
    <property type="match status" value="1"/>
</dbReference>
<sequence>MNRPQGRPNAARRTAHYGHTQIIKRAVWVALAFALVLIVFIAQLVRVQLFEGHEMAMKAQANRTYKTVLSAKRGKITDVNGTVLAQSVERYTIIGNPEAAQAFKPTACTKATKDYCQTIDGKPLNTSGVAAVSQLLAPVLGMNVSELGGKLSGTGQYVVLKKDVTPEVKRKIDALHLGGIVYGTRSNERLYSNGTLMGTLLGGVDAEGKGVSGIEQLENSLLTGQDGYEIYQVGNGGEEIPGTMTDSKEAVNGQNVTLTIDRDVQWQVEQILKEAQKKNNAAWGIAVVEDVQTGEIRALADTDEVQAGSDEAKLNVSRAVSETFEPGSIGKVFTMSGLLQEGLHHMGDHFSVPSTINIAGQKYEDAEVHGTENWTLAGILKQSSNVGTIMASDNYSDALRHKYLTKFGVGQPSGLNLPGESKGILRPANQWDGRTRNTVLFGQGYTMNALQITKAVSVIANHGVAKPQSIIKATTDAQGKTTEIKPAGETERVIDESVAKDVLNAMESVSEGYSKFASVNGFRVAAKSGTAEVPGANGKLTSMISDYSAIIPADNPRFVVTVALKDPQGVFGGVTAGPVTAQIGQFLMQKYEVPNSPPRTDAIPTEW</sequence>
<dbReference type="RefSeq" id="WP_125962899.1">
    <property type="nucleotide sequence ID" value="NZ_QXGM01000001.1"/>
</dbReference>
<evidence type="ECO:0000259" key="6">
    <source>
        <dbReference type="Pfam" id="PF03717"/>
    </source>
</evidence>
<keyword evidence="3 4" id="KW-0472">Membrane</keyword>
<evidence type="ECO:0000256" key="3">
    <source>
        <dbReference type="ARBA" id="ARBA00023136"/>
    </source>
</evidence>
<dbReference type="GO" id="GO:0030170">
    <property type="term" value="F:pyridoxal phosphate binding"/>
    <property type="evidence" value="ECO:0007669"/>
    <property type="project" value="InterPro"/>
</dbReference>
<keyword evidence="8" id="KW-1185">Reference proteome</keyword>
<comment type="subcellular location">
    <subcellularLocation>
        <location evidence="1">Membrane</location>
    </subcellularLocation>
</comment>
<dbReference type="PANTHER" id="PTHR30627:SF1">
    <property type="entry name" value="PEPTIDOGLYCAN D,D-TRANSPEPTIDASE FTSI"/>
    <property type="match status" value="1"/>
</dbReference>
<keyword evidence="4" id="KW-1133">Transmembrane helix</keyword>
<evidence type="ECO:0000256" key="4">
    <source>
        <dbReference type="SAM" id="Phobius"/>
    </source>
</evidence>
<dbReference type="InterPro" id="IPR036138">
    <property type="entry name" value="PBP_dimer_sf"/>
</dbReference>